<keyword evidence="10" id="KW-1185">Reference proteome</keyword>
<comment type="function">
    <text evidence="7">Metal-dependent phosphatase that shows phosphatase activity against several substrates, including fructose-1-phosphate and fructose-6-phosphate. Its preference for fructose-1-phosphate, a strong glycating agent that causes DNA damage rather than a canonical yeast metabolite, suggests a damage-control function in hexose phosphate metabolism.</text>
</comment>
<organism evidence="9 10">
    <name type="scientific">Dimargaris cristalligena</name>
    <dbReference type="NCBI Taxonomy" id="215637"/>
    <lineage>
        <taxon>Eukaryota</taxon>
        <taxon>Fungi</taxon>
        <taxon>Fungi incertae sedis</taxon>
        <taxon>Zoopagomycota</taxon>
        <taxon>Kickxellomycotina</taxon>
        <taxon>Dimargaritomycetes</taxon>
        <taxon>Dimargaritales</taxon>
        <taxon>Dimargaritaceae</taxon>
        <taxon>Dimargaris</taxon>
    </lineage>
</organism>
<gene>
    <name evidence="9" type="ORF">BJ085DRAFT_38231</name>
</gene>
<keyword evidence="3 7" id="KW-0479">Metal-binding</keyword>
<dbReference type="OrthoDB" id="541375at2759"/>
<dbReference type="GO" id="GO:0097023">
    <property type="term" value="F:fructose 6-phosphate aldolase activity"/>
    <property type="evidence" value="ECO:0007669"/>
    <property type="project" value="RHEA"/>
</dbReference>
<comment type="catalytic activity">
    <reaction evidence="6 7">
        <text>beta-D-fructose 6-phosphate = dihydroxyacetone + D-glyceraldehyde 3-phosphate</text>
        <dbReference type="Rhea" id="RHEA:28002"/>
        <dbReference type="ChEBI" id="CHEBI:16016"/>
        <dbReference type="ChEBI" id="CHEBI:57634"/>
        <dbReference type="ChEBI" id="CHEBI:59776"/>
    </reaction>
</comment>
<dbReference type="Proteomes" id="UP000268162">
    <property type="component" value="Unassembled WGS sequence"/>
</dbReference>
<dbReference type="InterPro" id="IPR039763">
    <property type="entry name" value="ARMT1"/>
</dbReference>
<evidence type="ECO:0000313" key="9">
    <source>
        <dbReference type="EMBL" id="RKP37592.1"/>
    </source>
</evidence>
<dbReference type="GO" id="GO:0046872">
    <property type="term" value="F:metal ion binding"/>
    <property type="evidence" value="ECO:0007669"/>
    <property type="project" value="UniProtKB-UniRule"/>
</dbReference>
<dbReference type="EC" id="3.1.3.-" evidence="7"/>
<dbReference type="GO" id="GO:0005634">
    <property type="term" value="C:nucleus"/>
    <property type="evidence" value="ECO:0007669"/>
    <property type="project" value="TreeGrafter"/>
</dbReference>
<comment type="catalytic activity">
    <reaction evidence="1 7">
        <text>beta-D-fructose 1-phosphate + H2O = D-fructose + phosphate</text>
        <dbReference type="Rhea" id="RHEA:35603"/>
        <dbReference type="ChEBI" id="CHEBI:15377"/>
        <dbReference type="ChEBI" id="CHEBI:37721"/>
        <dbReference type="ChEBI" id="CHEBI:43474"/>
        <dbReference type="ChEBI" id="CHEBI:138881"/>
    </reaction>
</comment>
<keyword evidence="5 7" id="KW-0464">Manganese</keyword>
<comment type="cofactor">
    <cofactor evidence="7">
        <name>Mn(2+)</name>
        <dbReference type="ChEBI" id="CHEBI:29035"/>
    </cofactor>
    <cofactor evidence="7">
        <name>Ni(2+)</name>
        <dbReference type="ChEBI" id="CHEBI:49786"/>
    </cofactor>
</comment>
<evidence type="ECO:0000256" key="3">
    <source>
        <dbReference type="ARBA" id="ARBA00022723"/>
    </source>
</evidence>
<dbReference type="GO" id="GO:0006974">
    <property type="term" value="P:DNA damage response"/>
    <property type="evidence" value="ECO:0007669"/>
    <property type="project" value="TreeGrafter"/>
</dbReference>
<dbReference type="Gene3D" id="3.40.50.10880">
    <property type="entry name" value="Uncharacterised protein PF01937, DUF89, domain 3"/>
    <property type="match status" value="1"/>
</dbReference>
<evidence type="ECO:0000256" key="6">
    <source>
        <dbReference type="ARBA" id="ARBA00048809"/>
    </source>
</evidence>
<comment type="domain">
    <text evidence="7">Subfamily III proteins have a conserved RTxK motif about 40-50 residues from the C-terminus; the threonine may be replaced by serine or cysteine.</text>
</comment>
<name>A0A4P9ZXG7_9FUNG</name>
<evidence type="ECO:0000256" key="7">
    <source>
        <dbReference type="RuleBase" id="RU367030"/>
    </source>
</evidence>
<dbReference type="PANTHER" id="PTHR12260:SF6">
    <property type="entry name" value="DAMAGE-CONTROL PHOSPHATASE ARMT1"/>
    <property type="match status" value="1"/>
</dbReference>
<evidence type="ECO:0000256" key="5">
    <source>
        <dbReference type="ARBA" id="ARBA00023211"/>
    </source>
</evidence>
<sequence length="486" mass="54693">MATATEVTPSCPPRPALIGTKKGTFAYFTIKDRLPVIITRVVDHVYRTYSVLPNDVAHADTIREAKGIIEALGKLRYEMQTDKPLTPLLQDNMGDHLVWNSIMETYFPQKTWFSATWLFSECYMYRRIYQCFSLTTHWRDFDYFAEQKKDTFHASDRAVAALADRTLALCQEATMQLDETSRHTAFMELAQASLWGNKTDLSLLVNLDLADVHSLQGGEGGHAQDRSSFIVVNHLEAWWAQVRTWSGVRIDIVLDNSGFESFVDLVFAHWLVATGYCSKVVFHCKAIPWFVSDTTIPDFHWLVQTCRDRFQHATHLTNSEHLGGLETLGDQWQDHLMLGRWELRADAFWTSPYAFWHLPRGTAPVPVNTAGSAANSGPGASSHTTSSAALFADLQQNSAAVIFKGDLNYRKLLYDCEWDLTTPFSTALGPLAQVGTQLPVVSLRTSKCDLMVGLQPGQGEELDKRDPKWMVNGKFAVIEVSFPDKA</sequence>
<evidence type="ECO:0000259" key="8">
    <source>
        <dbReference type="Pfam" id="PF01937"/>
    </source>
</evidence>
<dbReference type="AlphaFoldDB" id="A0A4P9ZXG7"/>
<dbReference type="InterPro" id="IPR036075">
    <property type="entry name" value="ARMT-1-like_metal-bd_sf"/>
</dbReference>
<keyword evidence="4 7" id="KW-0378">Hydrolase</keyword>
<dbReference type="Gene3D" id="1.20.930.60">
    <property type="match status" value="1"/>
</dbReference>
<evidence type="ECO:0000256" key="2">
    <source>
        <dbReference type="ARBA" id="ARBA00009519"/>
    </source>
</evidence>
<dbReference type="InterPro" id="IPR002791">
    <property type="entry name" value="ARMT1-like_metal-bd"/>
</dbReference>
<evidence type="ECO:0000256" key="4">
    <source>
        <dbReference type="ARBA" id="ARBA00022801"/>
    </source>
</evidence>
<evidence type="ECO:0000313" key="10">
    <source>
        <dbReference type="Proteomes" id="UP000268162"/>
    </source>
</evidence>
<protein>
    <recommendedName>
        <fullName evidence="7">Sugar phosphate phosphatase</fullName>
        <ecNumber evidence="7">3.1.3.-</ecNumber>
    </recommendedName>
</protein>
<proteinExistence type="inferred from homology"/>
<reference evidence="10" key="1">
    <citation type="journal article" date="2018" name="Nat. Microbiol.">
        <title>Leveraging single-cell genomics to expand the fungal tree of life.</title>
        <authorList>
            <person name="Ahrendt S.R."/>
            <person name="Quandt C.A."/>
            <person name="Ciobanu D."/>
            <person name="Clum A."/>
            <person name="Salamov A."/>
            <person name="Andreopoulos B."/>
            <person name="Cheng J.F."/>
            <person name="Woyke T."/>
            <person name="Pelin A."/>
            <person name="Henrissat B."/>
            <person name="Reynolds N.K."/>
            <person name="Benny G.L."/>
            <person name="Smith M.E."/>
            <person name="James T.Y."/>
            <person name="Grigoriev I.V."/>
        </authorList>
    </citation>
    <scope>NUCLEOTIDE SEQUENCE [LARGE SCALE GENOMIC DNA]</scope>
    <source>
        <strain evidence="10">RSA 468</strain>
    </source>
</reference>
<evidence type="ECO:0000256" key="1">
    <source>
        <dbReference type="ARBA" id="ARBA00001326"/>
    </source>
</evidence>
<dbReference type="GO" id="GO:0103026">
    <property type="term" value="F:fructose-1-phosphatase activity"/>
    <property type="evidence" value="ECO:0007669"/>
    <property type="project" value="RHEA"/>
</dbReference>
<accession>A0A4P9ZXG7</accession>
<dbReference type="Pfam" id="PF01937">
    <property type="entry name" value="ARMT1-like_dom"/>
    <property type="match status" value="1"/>
</dbReference>
<dbReference type="STRING" id="215637.A0A4P9ZXG7"/>
<dbReference type="EMBL" id="ML002473">
    <property type="protein sequence ID" value="RKP37592.1"/>
    <property type="molecule type" value="Genomic_DNA"/>
</dbReference>
<dbReference type="SUPFAM" id="SSF111321">
    <property type="entry name" value="AF1104-like"/>
    <property type="match status" value="1"/>
</dbReference>
<dbReference type="PANTHER" id="PTHR12260">
    <property type="entry name" value="DAMAGE-CONTROL PHOSPHATASE ARMT1"/>
    <property type="match status" value="1"/>
</dbReference>
<comment type="similarity">
    <text evidence="2 7">Belongs to the damage-control phosphatase family. Sugar phosphate phosphatase III subfamily.</text>
</comment>
<feature type="domain" description="Damage-control phosphatase ARMT1-like metal-binding" evidence="8">
    <location>
        <begin position="29"/>
        <end position="462"/>
    </location>
</feature>